<feature type="region of interest" description="Disordered" evidence="1">
    <location>
        <begin position="1"/>
        <end position="94"/>
    </location>
</feature>
<accession>A0A2U3ER98</accession>
<gene>
    <name evidence="2" type="ORF">PCL_04219</name>
</gene>
<dbReference type="AlphaFoldDB" id="A0A2U3ER98"/>
<dbReference type="Proteomes" id="UP000245956">
    <property type="component" value="Unassembled WGS sequence"/>
</dbReference>
<protein>
    <submittedName>
        <fullName evidence="2">Uncharacterized protein</fullName>
    </submittedName>
</protein>
<feature type="region of interest" description="Disordered" evidence="1">
    <location>
        <begin position="624"/>
        <end position="643"/>
    </location>
</feature>
<proteinExistence type="predicted"/>
<dbReference type="EMBL" id="LCWV01000001">
    <property type="protein sequence ID" value="PWI77025.1"/>
    <property type="molecule type" value="Genomic_DNA"/>
</dbReference>
<name>A0A2U3ER98_PURLI</name>
<evidence type="ECO:0000313" key="2">
    <source>
        <dbReference type="EMBL" id="PWI77025.1"/>
    </source>
</evidence>
<feature type="compositionally biased region" description="Polar residues" evidence="1">
    <location>
        <begin position="22"/>
        <end position="38"/>
    </location>
</feature>
<reference evidence="2 3" key="1">
    <citation type="journal article" date="2016" name="Front. Microbiol.">
        <title>Genome and transcriptome sequences reveal the specific parasitism of the nematophagous Purpureocillium lilacinum 36-1.</title>
        <authorList>
            <person name="Xie J."/>
            <person name="Li S."/>
            <person name="Mo C."/>
            <person name="Xiao X."/>
            <person name="Peng D."/>
            <person name="Wang G."/>
            <person name="Xiao Y."/>
        </authorList>
    </citation>
    <scope>NUCLEOTIDE SEQUENCE [LARGE SCALE GENOMIC DNA]</scope>
    <source>
        <strain evidence="2 3">36-1</strain>
    </source>
</reference>
<evidence type="ECO:0000256" key="1">
    <source>
        <dbReference type="SAM" id="MobiDB-lite"/>
    </source>
</evidence>
<feature type="region of interest" description="Disordered" evidence="1">
    <location>
        <begin position="595"/>
        <end position="617"/>
    </location>
</feature>
<sequence length="643" mass="68587">MLAATRHDGCAVPDDTGAATATEKTSTMAEATATNGSGSAPADEAQKTAPPLAAVASSNGGDGGSSVAKKRKKDGLKPIITKEDATGTDEDEDDEDETGCVHFFLVPPLTYLPTYLPTCVVLCYYSTPSPFVRGGLFYTLRRGGDGGRAGLLAVGVRSWPKRRHQPPGFRLLDVVCGDEVTTTSSTGLGSTRTVTERAYVSARPLSWRTPTQPPLSCDEVVAWRPVFRPAVCLPRQGGWVHMHRICRGRALRIASRHMTPWLREPWANCQWRLALSPWAGRLGSAHLRGAALATWARDDDGGAAVPWADATSLGSLAVTCSAMRCGVYGTDTAQHARGSSRRSSVGAPTALHCTALHTDRRTGIRRKCLAFPFPSPSSRFRSRPAPPFHARPPSRARVDRCTVPVAPLPSAVDLVRLRSARHCLSASVEPGSGAPGWPAQRSRLRSGRARLGMPAPSSSRAPILCLDCPGAAGRCSSSPPGVGYLGSPRLSIASRVVSRPISTARAAAVAAASLLHIHRLLIHSLPSNASLSSPRCLAVGLLLLLLLLLLQTWGRLRCHRHPVRPFRQQSPRDRSSKCLKLSSHPAQAQARLFDPASLRPDPAPSCSPSFARARDRSALRPARALLAKQSRSRNGTAAAARAM</sequence>
<comment type="caution">
    <text evidence="2">The sequence shown here is derived from an EMBL/GenBank/DDBJ whole genome shotgun (WGS) entry which is preliminary data.</text>
</comment>
<evidence type="ECO:0000313" key="3">
    <source>
        <dbReference type="Proteomes" id="UP000245956"/>
    </source>
</evidence>
<organism evidence="2 3">
    <name type="scientific">Purpureocillium lilacinum</name>
    <name type="common">Paecilomyces lilacinus</name>
    <dbReference type="NCBI Taxonomy" id="33203"/>
    <lineage>
        <taxon>Eukaryota</taxon>
        <taxon>Fungi</taxon>
        <taxon>Dikarya</taxon>
        <taxon>Ascomycota</taxon>
        <taxon>Pezizomycotina</taxon>
        <taxon>Sordariomycetes</taxon>
        <taxon>Hypocreomycetidae</taxon>
        <taxon>Hypocreales</taxon>
        <taxon>Ophiocordycipitaceae</taxon>
        <taxon>Purpureocillium</taxon>
    </lineage>
</organism>